<keyword evidence="4" id="KW-0804">Transcription</keyword>
<proteinExistence type="inferred from homology"/>
<dbReference type="InterPro" id="IPR005650">
    <property type="entry name" value="BlaI_family"/>
</dbReference>
<dbReference type="SUPFAM" id="SSF46785">
    <property type="entry name" value="Winged helix' DNA-binding domain"/>
    <property type="match status" value="1"/>
</dbReference>
<keyword evidence="2" id="KW-0805">Transcription regulation</keyword>
<accession>A0ABS5PM25</accession>
<dbReference type="EMBL" id="JAHBCL010000002">
    <property type="protein sequence ID" value="MBS7525411.1"/>
    <property type="molecule type" value="Genomic_DNA"/>
</dbReference>
<dbReference type="InterPro" id="IPR036390">
    <property type="entry name" value="WH_DNA-bd_sf"/>
</dbReference>
<evidence type="ECO:0000313" key="6">
    <source>
        <dbReference type="Proteomes" id="UP000746471"/>
    </source>
</evidence>
<comment type="caution">
    <text evidence="5">The sequence shown here is derived from an EMBL/GenBank/DDBJ whole genome shotgun (WGS) entry which is preliminary data.</text>
</comment>
<keyword evidence="6" id="KW-1185">Reference proteome</keyword>
<gene>
    <name evidence="5" type="ORF">KHM83_01825</name>
</gene>
<dbReference type="RefSeq" id="WP_213235192.1">
    <property type="nucleotide sequence ID" value="NZ_JAHBCL010000002.1"/>
</dbReference>
<dbReference type="Gene3D" id="1.10.10.10">
    <property type="entry name" value="Winged helix-like DNA-binding domain superfamily/Winged helix DNA-binding domain"/>
    <property type="match status" value="1"/>
</dbReference>
<evidence type="ECO:0000256" key="3">
    <source>
        <dbReference type="ARBA" id="ARBA00023125"/>
    </source>
</evidence>
<dbReference type="Pfam" id="PF03965">
    <property type="entry name" value="Penicillinase_R"/>
    <property type="match status" value="1"/>
</dbReference>
<name>A0ABS5PM25_9FIRM</name>
<organism evidence="5 6">
    <name type="scientific">Fusibacter paucivorans</name>
    <dbReference type="NCBI Taxonomy" id="76009"/>
    <lineage>
        <taxon>Bacteria</taxon>
        <taxon>Bacillati</taxon>
        <taxon>Bacillota</taxon>
        <taxon>Clostridia</taxon>
        <taxon>Eubacteriales</taxon>
        <taxon>Eubacteriales Family XII. Incertae Sedis</taxon>
        <taxon>Fusibacter</taxon>
    </lineage>
</organism>
<evidence type="ECO:0000256" key="4">
    <source>
        <dbReference type="ARBA" id="ARBA00023163"/>
    </source>
</evidence>
<dbReference type="InterPro" id="IPR036388">
    <property type="entry name" value="WH-like_DNA-bd_sf"/>
</dbReference>
<dbReference type="Gene3D" id="1.10.4040.10">
    <property type="entry name" value="Penicillinase repressor domain"/>
    <property type="match status" value="1"/>
</dbReference>
<dbReference type="PIRSF" id="PIRSF019455">
    <property type="entry name" value="CopR_AtkY"/>
    <property type="match status" value="1"/>
</dbReference>
<evidence type="ECO:0000256" key="1">
    <source>
        <dbReference type="ARBA" id="ARBA00011046"/>
    </source>
</evidence>
<protein>
    <submittedName>
        <fullName evidence="5">BlaI/MecI/CopY family transcriptional regulator</fullName>
    </submittedName>
</protein>
<comment type="similarity">
    <text evidence="1">Belongs to the BlaI transcriptional regulatory family.</text>
</comment>
<sequence length="120" mass="14026">METYKLGEMEQRFADLIWQREPISSGELVKLCDTAFDWRKSTTYTMLKRLCDRGIFENQKGTVTALIAREDFLVIQGEQFLTETFDGSLPQFLAAFTRRNKLSEKEILEIQRLIDTHKEG</sequence>
<reference evidence="5 6" key="1">
    <citation type="submission" date="2021-05" db="EMBL/GenBank/DDBJ databases">
        <title>Fusibacter ferrireducens sp. nov., an anaerobic, sulfur- and Fe-reducing bacterium isolated from the mangrove sediment.</title>
        <authorList>
            <person name="Qiu D."/>
        </authorList>
    </citation>
    <scope>NUCLEOTIDE SEQUENCE [LARGE SCALE GENOMIC DNA]</scope>
    <source>
        <strain evidence="5 6">DSM 12116</strain>
    </source>
</reference>
<evidence type="ECO:0000313" key="5">
    <source>
        <dbReference type="EMBL" id="MBS7525411.1"/>
    </source>
</evidence>
<keyword evidence="3" id="KW-0238">DNA-binding</keyword>
<evidence type="ECO:0000256" key="2">
    <source>
        <dbReference type="ARBA" id="ARBA00023015"/>
    </source>
</evidence>
<dbReference type="Proteomes" id="UP000746471">
    <property type="component" value="Unassembled WGS sequence"/>
</dbReference>